<reference evidence="2 3" key="1">
    <citation type="journal article" date="2012" name="BMC Genomics">
        <title>Comparative genomics of the white-rot fungi, Phanerochaete carnosa and P. chrysosporium, to elucidate the genetic basis of the distinct wood types they colonize.</title>
        <authorList>
            <person name="Suzuki H."/>
            <person name="MacDonald J."/>
            <person name="Syed K."/>
            <person name="Salamov A."/>
            <person name="Hori C."/>
            <person name="Aerts A."/>
            <person name="Henrissat B."/>
            <person name="Wiebenga A."/>
            <person name="vanKuyk P.A."/>
            <person name="Barry K."/>
            <person name="Lindquist E."/>
            <person name="LaButti K."/>
            <person name="Lapidus A."/>
            <person name="Lucas S."/>
            <person name="Coutinho P."/>
            <person name="Gong Y."/>
            <person name="Samejima M."/>
            <person name="Mahadevan R."/>
            <person name="Abou-Zaid M."/>
            <person name="de Vries R.P."/>
            <person name="Igarashi K."/>
            <person name="Yadav J.S."/>
            <person name="Grigoriev I.V."/>
            <person name="Master E.R."/>
        </authorList>
    </citation>
    <scope>NUCLEOTIDE SEQUENCE [LARGE SCALE GENOMIC DNA]</scope>
    <source>
        <strain evidence="2 3">HHB-10118-sp</strain>
    </source>
</reference>
<dbReference type="GeneID" id="18918741"/>
<keyword evidence="3" id="KW-1185">Reference proteome</keyword>
<name>K5VV52_PHACS</name>
<dbReference type="HOGENOM" id="CLU_442192_0_0_1"/>
<evidence type="ECO:0000313" key="2">
    <source>
        <dbReference type="EMBL" id="EKM50690.1"/>
    </source>
</evidence>
<organism evidence="2 3">
    <name type="scientific">Phanerochaete carnosa (strain HHB-10118-sp)</name>
    <name type="common">White-rot fungus</name>
    <name type="synonym">Peniophora carnosa</name>
    <dbReference type="NCBI Taxonomy" id="650164"/>
    <lineage>
        <taxon>Eukaryota</taxon>
        <taxon>Fungi</taxon>
        <taxon>Dikarya</taxon>
        <taxon>Basidiomycota</taxon>
        <taxon>Agaricomycotina</taxon>
        <taxon>Agaricomycetes</taxon>
        <taxon>Polyporales</taxon>
        <taxon>Phanerochaetaceae</taxon>
        <taxon>Phanerochaete</taxon>
    </lineage>
</organism>
<gene>
    <name evidence="2" type="ORF">PHACADRAFT_264097</name>
</gene>
<dbReference type="AlphaFoldDB" id="K5VV52"/>
<feature type="compositionally biased region" description="Low complexity" evidence="1">
    <location>
        <begin position="460"/>
        <end position="477"/>
    </location>
</feature>
<dbReference type="OrthoDB" id="3596986at2759"/>
<dbReference type="InParanoid" id="K5VV52"/>
<accession>K5VV52</accession>
<dbReference type="RefSeq" id="XP_007400954.1">
    <property type="nucleotide sequence ID" value="XM_007400892.1"/>
</dbReference>
<sequence length="618" mass="66748">MPTLKPRNLGTFVHPRLPFPFLDFPAPPTDLVTSPAPVPAVEKETRELHATILIPSVFIPTEKPRRPRIWGGALVPSFSPLFATPQLITHLQSGLSYGFMRPHPYEIYGMRRVYTDDSDMFLCALHAGWITWSMARKAHKEGKDLRLEVRLSRESRYPGGLGSKFMGPTDGKNVQSGDDGSTLLSAGWGNNHDGAGVEIMRAEFVKPGTARKMGLRNRVQRILEYSERASALGCMSPLRKRRRVDPVSDEDLEEYTMALASDADVCAARTVVLGYRKGLQKVGFKYDSGVVKSTLFSVDERPRKKAKLSDSNALQMDVDCESATASVEPALTKRPSIIIETIAETFLIHPQDGFYSIEDKENATSAADDSLKYTISLVHISEPLPTSPKDAVASELASDKAATTKSSAQLQHPQQSEISRASSSGTKDSTASRPTATESKDAEVAAQEPKGGPSESRQTSVPLSSPAAIAAPSSEPSKATEDDSKVGSEVAGVLQVGGVPASDLSAGSNKVAPAETKANSTESKLPEARIDEPAKEQSAAVEEVPMTEASEIVPPSTEPKSVVTLEVLQRNVGQADLHFDADGISILSSQVDNGMRKGWKIEARTWRWATEELTAIAS</sequence>
<feature type="compositionally biased region" description="Low complexity" evidence="1">
    <location>
        <begin position="399"/>
        <end position="408"/>
    </location>
</feature>
<dbReference type="KEGG" id="pco:PHACADRAFT_264097"/>
<dbReference type="EMBL" id="JH930478">
    <property type="protein sequence ID" value="EKM50690.1"/>
    <property type="molecule type" value="Genomic_DNA"/>
</dbReference>
<feature type="compositionally biased region" description="Basic and acidic residues" evidence="1">
    <location>
        <begin position="524"/>
        <end position="535"/>
    </location>
</feature>
<evidence type="ECO:0000313" key="3">
    <source>
        <dbReference type="Proteomes" id="UP000008370"/>
    </source>
</evidence>
<dbReference type="Proteomes" id="UP000008370">
    <property type="component" value="Unassembled WGS sequence"/>
</dbReference>
<proteinExistence type="predicted"/>
<protein>
    <submittedName>
        <fullName evidence="2">Uncharacterized protein</fullName>
    </submittedName>
</protein>
<evidence type="ECO:0000256" key="1">
    <source>
        <dbReference type="SAM" id="MobiDB-lite"/>
    </source>
</evidence>
<feature type="region of interest" description="Disordered" evidence="1">
    <location>
        <begin position="383"/>
        <end position="559"/>
    </location>
</feature>
<feature type="compositionally biased region" description="Polar residues" evidence="1">
    <location>
        <begin position="409"/>
        <end position="437"/>
    </location>
</feature>